<evidence type="ECO:0000313" key="9">
    <source>
        <dbReference type="EMBL" id="CAL5230056.1"/>
    </source>
</evidence>
<keyword evidence="4 8" id="KW-0812">Transmembrane</keyword>
<keyword evidence="6 8" id="KW-0472">Membrane</keyword>
<evidence type="ECO:0000256" key="8">
    <source>
        <dbReference type="SAM" id="Phobius"/>
    </source>
</evidence>
<keyword evidence="3" id="KW-0813">Transport</keyword>
<feature type="transmembrane region" description="Helical" evidence="8">
    <location>
        <begin position="443"/>
        <end position="464"/>
    </location>
</feature>
<feature type="transmembrane region" description="Helical" evidence="8">
    <location>
        <begin position="278"/>
        <end position="295"/>
    </location>
</feature>
<evidence type="ECO:0000256" key="5">
    <source>
        <dbReference type="ARBA" id="ARBA00022989"/>
    </source>
</evidence>
<feature type="transmembrane region" description="Helical" evidence="8">
    <location>
        <begin position="500"/>
        <end position="528"/>
    </location>
</feature>
<evidence type="ECO:0000256" key="2">
    <source>
        <dbReference type="ARBA" id="ARBA00005697"/>
    </source>
</evidence>
<dbReference type="Proteomes" id="UP001497392">
    <property type="component" value="Unassembled WGS sequence"/>
</dbReference>
<evidence type="ECO:0000256" key="4">
    <source>
        <dbReference type="ARBA" id="ARBA00022692"/>
    </source>
</evidence>
<dbReference type="InterPro" id="IPR045018">
    <property type="entry name" value="Azg-like"/>
</dbReference>
<keyword evidence="5 8" id="KW-1133">Transmembrane helix</keyword>
<dbReference type="PANTHER" id="PTHR43337:SF1">
    <property type="entry name" value="XANTHINE_URACIL PERMEASE C887.17-RELATED"/>
    <property type="match status" value="1"/>
</dbReference>
<feature type="transmembrane region" description="Helical" evidence="8">
    <location>
        <begin position="154"/>
        <end position="178"/>
    </location>
</feature>
<organism evidence="9 10">
    <name type="scientific">Coccomyxa viridis</name>
    <dbReference type="NCBI Taxonomy" id="1274662"/>
    <lineage>
        <taxon>Eukaryota</taxon>
        <taxon>Viridiplantae</taxon>
        <taxon>Chlorophyta</taxon>
        <taxon>core chlorophytes</taxon>
        <taxon>Trebouxiophyceae</taxon>
        <taxon>Trebouxiophyceae incertae sedis</taxon>
        <taxon>Coccomyxaceae</taxon>
        <taxon>Coccomyxa</taxon>
    </lineage>
</organism>
<comment type="caution">
    <text evidence="9">The sequence shown here is derived from an EMBL/GenBank/DDBJ whole genome shotgun (WGS) entry which is preliminary data.</text>
</comment>
<gene>
    <name evidence="9" type="primary">g13507</name>
    <name evidence="9" type="ORF">VP750_LOCUS11962</name>
</gene>
<feature type="transmembrane region" description="Helical" evidence="8">
    <location>
        <begin position="406"/>
        <end position="431"/>
    </location>
</feature>
<evidence type="ECO:0000256" key="7">
    <source>
        <dbReference type="SAM" id="MobiDB-lite"/>
    </source>
</evidence>
<dbReference type="InterPro" id="IPR006043">
    <property type="entry name" value="NCS2"/>
</dbReference>
<reference evidence="9 10" key="1">
    <citation type="submission" date="2024-06" db="EMBL/GenBank/DDBJ databases">
        <authorList>
            <person name="Kraege A."/>
            <person name="Thomma B."/>
        </authorList>
    </citation>
    <scope>NUCLEOTIDE SEQUENCE [LARGE SCALE GENOMIC DNA]</scope>
</reference>
<comment type="subcellular location">
    <subcellularLocation>
        <location evidence="1">Endomembrane system</location>
        <topology evidence="1">Multi-pass membrane protein</topology>
    </subcellularLocation>
</comment>
<name>A0ABP1GCX8_9CHLO</name>
<evidence type="ECO:0000313" key="10">
    <source>
        <dbReference type="Proteomes" id="UP001497392"/>
    </source>
</evidence>
<keyword evidence="10" id="KW-1185">Reference proteome</keyword>
<feature type="transmembrane region" description="Helical" evidence="8">
    <location>
        <begin position="362"/>
        <end position="386"/>
    </location>
</feature>
<sequence length="658" mass="69055">MGVREAWNTFWEHANKHINRSYVGKFFQLEERKSCFTQEVRAGTVTFLTIVYIITVNALLITESGGPCSPQNCSGDSYGDPNCVFPDADGNTNDGYAACLDSVRKSLVTATAASSCIACALMGLGANMPVALAPGMGLNAYFSAVVGYRGSGTVAYQTALAAVCVEGILFIILAVTGLRLRLIRLVPKSIMLATSAGIGLFLAFIGLQSQEGLGIISYDAGTLLALGGCPAKSQSSVYVIDDGDQVCTLVDGIVKTTLPPASINFSCTDSKMTNPSTWLGIAGLMLMGILMSRSFKGSIITGIAFVTIIAWIPGHAATYLGRHSQIPGGADRLDEFKRVVDFPTLKATGGAISFKGFSSGELWIALATFLYVDFLDTTGTLFSMASFINNYVPGFMNAKKEFPRQTFAFCVDGLSSIIGSFMGTSPIAAFIESASGIREGGRTGLTALTVSLWFFVSLFFGPVLSSVPPYAIGPALITVGALMMMNVVRIKWEQAAEALPAFITIILMPMTYSIAYGIIGGLLAYIIINGANLLLDKVAECLHWSIAGSDAQPALSGSASGSFITRLQSNTGGAAQGGRPSPGAVLRAVTAAADARTKGVMGRRSATPSGTPPSQTPEATPPISRNASTHDTKTLQMSGRPPLHSKDSRGPQDGADNV</sequence>
<accession>A0ABP1GCX8</accession>
<feature type="transmembrane region" description="Helical" evidence="8">
    <location>
        <begin position="112"/>
        <end position="134"/>
    </location>
</feature>
<protein>
    <submittedName>
        <fullName evidence="9">G13507 protein</fullName>
    </submittedName>
</protein>
<feature type="transmembrane region" description="Helical" evidence="8">
    <location>
        <begin position="190"/>
        <end position="207"/>
    </location>
</feature>
<dbReference type="EMBL" id="CAXHTA020000021">
    <property type="protein sequence ID" value="CAL5230056.1"/>
    <property type="molecule type" value="Genomic_DNA"/>
</dbReference>
<feature type="transmembrane region" description="Helical" evidence="8">
    <location>
        <begin position="470"/>
        <end position="488"/>
    </location>
</feature>
<dbReference type="Pfam" id="PF00860">
    <property type="entry name" value="Xan_ur_permease"/>
    <property type="match status" value="2"/>
</dbReference>
<dbReference type="PANTHER" id="PTHR43337">
    <property type="entry name" value="XANTHINE/URACIL PERMEASE C887.17-RELATED"/>
    <property type="match status" value="1"/>
</dbReference>
<comment type="similarity">
    <text evidence="2">Belongs to the nucleobase:cation symporter-2 (NCS2) (TC 2.A.40) family. Azg-like subfamily.</text>
</comment>
<evidence type="ECO:0000256" key="3">
    <source>
        <dbReference type="ARBA" id="ARBA00022448"/>
    </source>
</evidence>
<proteinExistence type="inferred from homology"/>
<evidence type="ECO:0000256" key="1">
    <source>
        <dbReference type="ARBA" id="ARBA00004127"/>
    </source>
</evidence>
<feature type="region of interest" description="Disordered" evidence="7">
    <location>
        <begin position="595"/>
        <end position="658"/>
    </location>
</feature>
<evidence type="ECO:0000256" key="6">
    <source>
        <dbReference type="ARBA" id="ARBA00023136"/>
    </source>
</evidence>
<feature type="compositionally biased region" description="Polar residues" evidence="7">
    <location>
        <begin position="616"/>
        <end position="627"/>
    </location>
</feature>